<dbReference type="Gene3D" id="1.20.5.1930">
    <property type="match status" value="1"/>
</dbReference>
<keyword evidence="2 7" id="KW-0418">Kinase</keyword>
<evidence type="ECO:0000313" key="8">
    <source>
        <dbReference type="Proteomes" id="UP000346198"/>
    </source>
</evidence>
<dbReference type="Pfam" id="PF02518">
    <property type="entry name" value="HATPase_c"/>
    <property type="match status" value="1"/>
</dbReference>
<dbReference type="Gene3D" id="3.30.565.10">
    <property type="entry name" value="Histidine kinase-like ATPase, C-terminal domain"/>
    <property type="match status" value="1"/>
</dbReference>
<evidence type="ECO:0000256" key="3">
    <source>
        <dbReference type="ARBA" id="ARBA00023012"/>
    </source>
</evidence>
<keyword evidence="1" id="KW-0808">Transferase</keyword>
<dbReference type="InterPro" id="IPR011712">
    <property type="entry name" value="Sig_transdc_His_kin_sub3_dim/P"/>
</dbReference>
<protein>
    <submittedName>
        <fullName evidence="7">Sensor histidine kinase DesK</fullName>
    </submittedName>
</protein>
<feature type="domain" description="Histidine kinase/HSP90-like ATPase" evidence="5">
    <location>
        <begin position="582"/>
        <end position="659"/>
    </location>
</feature>
<name>A0A6C2UIS3_9BACT</name>
<dbReference type="Proteomes" id="UP000346198">
    <property type="component" value="Unassembled WGS sequence"/>
</dbReference>
<keyword evidence="4" id="KW-0812">Transmembrane</keyword>
<dbReference type="InterPro" id="IPR050482">
    <property type="entry name" value="Sensor_HK_TwoCompSys"/>
</dbReference>
<keyword evidence="8" id="KW-1185">Reference proteome</keyword>
<evidence type="ECO:0000256" key="2">
    <source>
        <dbReference type="ARBA" id="ARBA00022777"/>
    </source>
</evidence>
<dbReference type="InterPro" id="IPR036890">
    <property type="entry name" value="HATPase_C_sf"/>
</dbReference>
<dbReference type="GO" id="GO:0046983">
    <property type="term" value="F:protein dimerization activity"/>
    <property type="evidence" value="ECO:0007669"/>
    <property type="project" value="InterPro"/>
</dbReference>
<feature type="transmembrane region" description="Helical" evidence="4">
    <location>
        <begin position="439"/>
        <end position="461"/>
    </location>
</feature>
<evidence type="ECO:0000256" key="4">
    <source>
        <dbReference type="SAM" id="Phobius"/>
    </source>
</evidence>
<evidence type="ECO:0000256" key="1">
    <source>
        <dbReference type="ARBA" id="ARBA00022679"/>
    </source>
</evidence>
<dbReference type="PANTHER" id="PTHR24421">
    <property type="entry name" value="NITRATE/NITRITE SENSOR PROTEIN NARX-RELATED"/>
    <property type="match status" value="1"/>
</dbReference>
<keyword evidence="4" id="KW-0472">Membrane</keyword>
<dbReference type="Pfam" id="PF07730">
    <property type="entry name" value="HisKA_3"/>
    <property type="match status" value="1"/>
</dbReference>
<evidence type="ECO:0000259" key="5">
    <source>
        <dbReference type="Pfam" id="PF02518"/>
    </source>
</evidence>
<evidence type="ECO:0000313" key="7">
    <source>
        <dbReference type="EMBL" id="VGO19321.1"/>
    </source>
</evidence>
<dbReference type="GO" id="GO:0016020">
    <property type="term" value="C:membrane"/>
    <property type="evidence" value="ECO:0007669"/>
    <property type="project" value="InterPro"/>
</dbReference>
<feature type="domain" description="Signal transduction histidine kinase subgroup 3 dimerisation and phosphoacceptor" evidence="6">
    <location>
        <begin position="470"/>
        <end position="533"/>
    </location>
</feature>
<proteinExistence type="predicted"/>
<dbReference type="RefSeq" id="WP_136060734.1">
    <property type="nucleotide sequence ID" value="NZ_CAAHFH010000001.1"/>
</dbReference>
<sequence length="670" mass="75772">MNSDLSVSVIKYRSKGVFFAIGIAFLLPHGSVYASNSESSSEIKNQIAEINLEIDQLPTSFPSVTPWTMGFLTTSLSSEDEQVTIDIEFPGTNQVDMIALMPAAHTEDGNKLYPLGFPLQFFIERILPDGSSEIIIDHRNADYLLKGIEPQIFPVHNAKPTTAIRITTTRAPLNKERTWVNYEIAFSEVFIFENNKNIALNAKVTAPKFKFNKNIWSPEYLVDGFSLFSPTDQKLENQTRDFIATAKKVTLLYDLGTVQQVDELRLWPTSSAISYTLPPFKGFGFPSKIHLELLGTPHDPSPRTLFQTTGKNRVPRAGPFMHTLPPAKGRYFRLTLSDPIPGFSNQKTIPIGLDEFELLHKGQPLTHGLIPQQTLLNQWKERPSHPIFLTDGLVTEGTIIPLRQWVEQYPLKIELQRLHTTLQAELNGALARERIHRKVIAAATIVFIVFLILMIWLVRLLTLRRAAHMREQIACDLHDEVGANLSSISHSSELVKELAPTDDEMLSSLLDDITQTSQQTAAQTQQFIRFLEERQNGIKIRGHIKAAALQILGTMDFECIFDDSHRPLNKLNPTQKWDLLFFVKEALNNVIKHAEADRVEIETQLIDSKIILTVSDNGQGIPENRLPLRHLESRAERLNATMIVETKPEQGSRIILTIPKRVLRWPKQSA</sequence>
<dbReference type="SUPFAM" id="SSF55874">
    <property type="entry name" value="ATPase domain of HSP90 chaperone/DNA topoisomerase II/histidine kinase"/>
    <property type="match status" value="1"/>
</dbReference>
<dbReference type="CDD" id="cd16917">
    <property type="entry name" value="HATPase_UhpB-NarQ-NarX-like"/>
    <property type="match status" value="1"/>
</dbReference>
<dbReference type="GO" id="GO:0000155">
    <property type="term" value="F:phosphorelay sensor kinase activity"/>
    <property type="evidence" value="ECO:0007669"/>
    <property type="project" value="InterPro"/>
</dbReference>
<keyword evidence="3" id="KW-0902">Two-component regulatory system</keyword>
<dbReference type="InterPro" id="IPR003594">
    <property type="entry name" value="HATPase_dom"/>
</dbReference>
<dbReference type="EMBL" id="CAAHFH010000001">
    <property type="protein sequence ID" value="VGO19321.1"/>
    <property type="molecule type" value="Genomic_DNA"/>
</dbReference>
<dbReference type="Gene3D" id="2.60.120.260">
    <property type="entry name" value="Galactose-binding domain-like"/>
    <property type="match status" value="1"/>
</dbReference>
<reference evidence="7 8" key="1">
    <citation type="submission" date="2019-04" db="EMBL/GenBank/DDBJ databases">
        <authorList>
            <person name="Van Vliet M D."/>
        </authorList>
    </citation>
    <scope>NUCLEOTIDE SEQUENCE [LARGE SCALE GENOMIC DNA]</scope>
    <source>
        <strain evidence="7 8">F21</strain>
    </source>
</reference>
<accession>A0A6C2UIS3</accession>
<organism evidence="7 8">
    <name type="scientific">Pontiella sulfatireligans</name>
    <dbReference type="NCBI Taxonomy" id="2750658"/>
    <lineage>
        <taxon>Bacteria</taxon>
        <taxon>Pseudomonadati</taxon>
        <taxon>Kiritimatiellota</taxon>
        <taxon>Kiritimatiellia</taxon>
        <taxon>Kiritimatiellales</taxon>
        <taxon>Pontiellaceae</taxon>
        <taxon>Pontiella</taxon>
    </lineage>
</organism>
<gene>
    <name evidence="7" type="primary">desK</name>
    <name evidence="7" type="ORF">SCARR_01379</name>
</gene>
<dbReference type="AlphaFoldDB" id="A0A6C2UIS3"/>
<evidence type="ECO:0000259" key="6">
    <source>
        <dbReference type="Pfam" id="PF07730"/>
    </source>
</evidence>
<keyword evidence="4" id="KW-1133">Transmembrane helix</keyword>